<gene>
    <name evidence="2" type="ordered locus">MTR_7g110360</name>
</gene>
<feature type="domain" description="F-box" evidence="1">
    <location>
        <begin position="37"/>
        <end position="79"/>
    </location>
</feature>
<accession>G7KUJ4</accession>
<dbReference type="Pfam" id="PF00646">
    <property type="entry name" value="F-box"/>
    <property type="match status" value="1"/>
</dbReference>
<dbReference type="PaxDb" id="3880-AES82256"/>
<dbReference type="EMBL" id="CM001223">
    <property type="protein sequence ID" value="AES82256.1"/>
    <property type="molecule type" value="Genomic_DNA"/>
</dbReference>
<dbReference type="SUPFAM" id="SSF81383">
    <property type="entry name" value="F-box domain"/>
    <property type="match status" value="1"/>
</dbReference>
<protein>
    <submittedName>
        <fullName evidence="2">F-box protein</fullName>
    </submittedName>
</protein>
<dbReference type="eggNOG" id="ENOG502QVMN">
    <property type="taxonomic scope" value="Eukaryota"/>
</dbReference>
<evidence type="ECO:0000313" key="4">
    <source>
        <dbReference type="Proteomes" id="UP000002051"/>
    </source>
</evidence>
<evidence type="ECO:0000313" key="2">
    <source>
        <dbReference type="EMBL" id="AES82256.1"/>
    </source>
</evidence>
<organism evidence="2 4">
    <name type="scientific">Medicago truncatula</name>
    <name type="common">Barrel medic</name>
    <name type="synonym">Medicago tribuloides</name>
    <dbReference type="NCBI Taxonomy" id="3880"/>
    <lineage>
        <taxon>Eukaryota</taxon>
        <taxon>Viridiplantae</taxon>
        <taxon>Streptophyta</taxon>
        <taxon>Embryophyta</taxon>
        <taxon>Tracheophyta</taxon>
        <taxon>Spermatophyta</taxon>
        <taxon>Magnoliopsida</taxon>
        <taxon>eudicotyledons</taxon>
        <taxon>Gunneridae</taxon>
        <taxon>Pentapetalae</taxon>
        <taxon>rosids</taxon>
        <taxon>fabids</taxon>
        <taxon>Fabales</taxon>
        <taxon>Fabaceae</taxon>
        <taxon>Papilionoideae</taxon>
        <taxon>50 kb inversion clade</taxon>
        <taxon>NPAAA clade</taxon>
        <taxon>Hologalegina</taxon>
        <taxon>IRL clade</taxon>
        <taxon>Trifolieae</taxon>
        <taxon>Medicago</taxon>
    </lineage>
</organism>
<dbReference type="Proteomes" id="UP000002051">
    <property type="component" value="Unassembled WGS sequence"/>
</dbReference>
<keyword evidence="4" id="KW-1185">Reference proteome</keyword>
<dbReference type="AlphaFoldDB" id="G7KUJ4"/>
<reference evidence="2 4" key="2">
    <citation type="journal article" date="2014" name="BMC Genomics">
        <title>An improved genome release (version Mt4.0) for the model legume Medicago truncatula.</title>
        <authorList>
            <person name="Tang H."/>
            <person name="Krishnakumar V."/>
            <person name="Bidwell S."/>
            <person name="Rosen B."/>
            <person name="Chan A."/>
            <person name="Zhou S."/>
            <person name="Gentzbittel L."/>
            <person name="Childs K.L."/>
            <person name="Yandell M."/>
            <person name="Gundlach H."/>
            <person name="Mayer K.F."/>
            <person name="Schwartz D.C."/>
            <person name="Town C.D."/>
        </authorList>
    </citation>
    <scope>GENOME REANNOTATION</scope>
    <source>
        <strain evidence="3 4">cv. Jemalong A17</strain>
    </source>
</reference>
<dbReference type="HOGENOM" id="CLU_027176_1_2_1"/>
<dbReference type="InterPro" id="IPR050796">
    <property type="entry name" value="SCF_F-box_component"/>
</dbReference>
<dbReference type="PANTHER" id="PTHR31672:SF13">
    <property type="entry name" value="F-BOX PROTEIN CPR30-LIKE"/>
    <property type="match status" value="1"/>
</dbReference>
<dbReference type="InterPro" id="IPR001810">
    <property type="entry name" value="F-box_dom"/>
</dbReference>
<name>G7KUJ4_MEDTR</name>
<dbReference type="EnsemblPlants" id="AES82256">
    <property type="protein sequence ID" value="AES82256"/>
    <property type="gene ID" value="MTR_7g110360"/>
</dbReference>
<reference evidence="3" key="3">
    <citation type="submission" date="2015-04" db="UniProtKB">
        <authorList>
            <consortium name="EnsemblPlants"/>
        </authorList>
    </citation>
    <scope>IDENTIFICATION</scope>
    <source>
        <strain evidence="3">cv. Jemalong A17</strain>
    </source>
</reference>
<dbReference type="InterPro" id="IPR036047">
    <property type="entry name" value="F-box-like_dom_sf"/>
</dbReference>
<sequence>MADLLSELLTEFLSLLPLPFQSTTKSMILNEPLPPMPNIPSELLTEILSMLSMLPVESLLRFRSTSNSLLSLIDSYNFTTLHLKNFFNFNLIVRCDSDFYKLDFHNLSIAYPGNRIMLTSNNNRVTLFGSCNGLLCISKVPDHITFLNPNIRKYRNLPKPPLLIEQKQEEEEEEEEDTRDSICNHGFGFDPLTENYKLVRITSFGVSMIVNCQTTEIPFKKTTQIDVWVMKEYGSRDSWCKLFTLVESCFNFHLKLLRPLCYSSDRSKVLLVTNHATSMSANPRKLFWYDLKNEQVIYVRGIPTLNEVMICAESLVPPSFLTY</sequence>
<proteinExistence type="predicted"/>
<evidence type="ECO:0000313" key="3">
    <source>
        <dbReference type="EnsemblPlants" id="AES82256"/>
    </source>
</evidence>
<dbReference type="PANTHER" id="PTHR31672">
    <property type="entry name" value="BNACNNG10540D PROTEIN"/>
    <property type="match status" value="1"/>
</dbReference>
<reference evidence="2 4" key="1">
    <citation type="journal article" date="2011" name="Nature">
        <title>The Medicago genome provides insight into the evolution of rhizobial symbioses.</title>
        <authorList>
            <person name="Young N.D."/>
            <person name="Debelle F."/>
            <person name="Oldroyd G.E."/>
            <person name="Geurts R."/>
            <person name="Cannon S.B."/>
            <person name="Udvardi M.K."/>
            <person name="Benedito V.A."/>
            <person name="Mayer K.F."/>
            <person name="Gouzy J."/>
            <person name="Schoof H."/>
            <person name="Van de Peer Y."/>
            <person name="Proost S."/>
            <person name="Cook D.R."/>
            <person name="Meyers B.C."/>
            <person name="Spannagl M."/>
            <person name="Cheung F."/>
            <person name="De Mita S."/>
            <person name="Krishnakumar V."/>
            <person name="Gundlach H."/>
            <person name="Zhou S."/>
            <person name="Mudge J."/>
            <person name="Bharti A.K."/>
            <person name="Murray J.D."/>
            <person name="Naoumkina M.A."/>
            <person name="Rosen B."/>
            <person name="Silverstein K.A."/>
            <person name="Tang H."/>
            <person name="Rombauts S."/>
            <person name="Zhao P.X."/>
            <person name="Zhou P."/>
            <person name="Barbe V."/>
            <person name="Bardou P."/>
            <person name="Bechner M."/>
            <person name="Bellec A."/>
            <person name="Berger A."/>
            <person name="Berges H."/>
            <person name="Bidwell S."/>
            <person name="Bisseling T."/>
            <person name="Choisne N."/>
            <person name="Couloux A."/>
            <person name="Denny R."/>
            <person name="Deshpande S."/>
            <person name="Dai X."/>
            <person name="Doyle J.J."/>
            <person name="Dudez A.M."/>
            <person name="Farmer A.D."/>
            <person name="Fouteau S."/>
            <person name="Franken C."/>
            <person name="Gibelin C."/>
            <person name="Gish J."/>
            <person name="Goldstein S."/>
            <person name="Gonzalez A.J."/>
            <person name="Green P.J."/>
            <person name="Hallab A."/>
            <person name="Hartog M."/>
            <person name="Hua A."/>
            <person name="Humphray S.J."/>
            <person name="Jeong D.H."/>
            <person name="Jing Y."/>
            <person name="Jocker A."/>
            <person name="Kenton S.M."/>
            <person name="Kim D.J."/>
            <person name="Klee K."/>
            <person name="Lai H."/>
            <person name="Lang C."/>
            <person name="Lin S."/>
            <person name="Macmil S.L."/>
            <person name="Magdelenat G."/>
            <person name="Matthews L."/>
            <person name="McCorrison J."/>
            <person name="Monaghan E.L."/>
            <person name="Mun J.H."/>
            <person name="Najar F.Z."/>
            <person name="Nicholson C."/>
            <person name="Noirot C."/>
            <person name="O'Bleness M."/>
            <person name="Paule C.R."/>
            <person name="Poulain J."/>
            <person name="Prion F."/>
            <person name="Qin B."/>
            <person name="Qu C."/>
            <person name="Retzel E.F."/>
            <person name="Riddle C."/>
            <person name="Sallet E."/>
            <person name="Samain S."/>
            <person name="Samson N."/>
            <person name="Sanders I."/>
            <person name="Saurat O."/>
            <person name="Scarpelli C."/>
            <person name="Schiex T."/>
            <person name="Segurens B."/>
            <person name="Severin A.J."/>
            <person name="Sherrier D.J."/>
            <person name="Shi R."/>
            <person name="Sims S."/>
            <person name="Singer S.R."/>
            <person name="Sinharoy S."/>
            <person name="Sterck L."/>
            <person name="Viollet A."/>
            <person name="Wang B.B."/>
            <person name="Wang K."/>
            <person name="Wang M."/>
            <person name="Wang X."/>
            <person name="Warfsmann J."/>
            <person name="Weissenbach J."/>
            <person name="White D.D."/>
            <person name="White J.D."/>
            <person name="Wiley G.B."/>
            <person name="Wincker P."/>
            <person name="Xing Y."/>
            <person name="Yang L."/>
            <person name="Yao Z."/>
            <person name="Ying F."/>
            <person name="Zhai J."/>
            <person name="Zhou L."/>
            <person name="Zuber A."/>
            <person name="Denarie J."/>
            <person name="Dixon R.A."/>
            <person name="May G.D."/>
            <person name="Schwartz D.C."/>
            <person name="Rogers J."/>
            <person name="Quetier F."/>
            <person name="Town C.D."/>
            <person name="Roe B.A."/>
        </authorList>
    </citation>
    <scope>NUCLEOTIDE SEQUENCE [LARGE SCALE GENOMIC DNA]</scope>
    <source>
        <strain evidence="2">A17</strain>
        <strain evidence="3 4">cv. Jemalong A17</strain>
    </source>
</reference>
<evidence type="ECO:0000259" key="1">
    <source>
        <dbReference type="Pfam" id="PF00646"/>
    </source>
</evidence>